<dbReference type="Pfam" id="PF09566">
    <property type="entry name" value="RE_SacI"/>
    <property type="match status" value="1"/>
</dbReference>
<protein>
    <submittedName>
        <fullName evidence="1">SacI restriction endonuclease</fullName>
    </submittedName>
</protein>
<dbReference type="InterPro" id="IPR019066">
    <property type="entry name" value="Restrct_endonuc_II_SacI"/>
</dbReference>
<accession>A0A4Q7VES3</accession>
<comment type="caution">
    <text evidence="1">The sequence shown here is derived from an EMBL/GenBank/DDBJ whole genome shotgun (WGS) entry which is preliminary data.</text>
</comment>
<dbReference type="GO" id="GO:0004519">
    <property type="term" value="F:endonuclease activity"/>
    <property type="evidence" value="ECO:0007669"/>
    <property type="project" value="UniProtKB-KW"/>
</dbReference>
<keyword evidence="1" id="KW-0378">Hydrolase</keyword>
<organism evidence="1 2">
    <name type="scientific">Advenella incenata</name>
    <dbReference type="NCBI Taxonomy" id="267800"/>
    <lineage>
        <taxon>Bacteria</taxon>
        <taxon>Pseudomonadati</taxon>
        <taxon>Pseudomonadota</taxon>
        <taxon>Betaproteobacteria</taxon>
        <taxon>Burkholderiales</taxon>
        <taxon>Alcaligenaceae</taxon>
    </lineage>
</organism>
<dbReference type="AlphaFoldDB" id="A0A4Q7VES3"/>
<reference evidence="1 2" key="1">
    <citation type="submission" date="2019-02" db="EMBL/GenBank/DDBJ databases">
        <title>Genomic Encyclopedia of Type Strains, Phase IV (KMG-IV): sequencing the most valuable type-strain genomes for metagenomic binning, comparative biology and taxonomic classification.</title>
        <authorList>
            <person name="Goeker M."/>
        </authorList>
    </citation>
    <scope>NUCLEOTIDE SEQUENCE [LARGE SCALE GENOMIC DNA]</scope>
    <source>
        <strain evidence="1 2">DSM 23814</strain>
    </source>
</reference>
<gene>
    <name evidence="1" type="ORF">EV681_3085</name>
</gene>
<proteinExistence type="predicted"/>
<dbReference type="EMBL" id="SHKO01000002">
    <property type="protein sequence ID" value="RZT94664.1"/>
    <property type="molecule type" value="Genomic_DNA"/>
</dbReference>
<keyword evidence="1" id="KW-0255">Endonuclease</keyword>
<name>A0A4Q7VES3_9BURK</name>
<keyword evidence="2" id="KW-1185">Reference proteome</keyword>
<keyword evidence="1" id="KW-0540">Nuclease</keyword>
<dbReference type="Proteomes" id="UP000293398">
    <property type="component" value="Unassembled WGS sequence"/>
</dbReference>
<evidence type="ECO:0000313" key="1">
    <source>
        <dbReference type="EMBL" id="RZT94664.1"/>
    </source>
</evidence>
<dbReference type="RefSeq" id="WP_165393065.1">
    <property type="nucleotide sequence ID" value="NZ_SHKO01000002.1"/>
</dbReference>
<sequence length="383" mass="42789">MATRRQNSRRNTALTQFEESARTILNSVWNEVELIPLDDLPQGDISDAAYQIFEHNEIGWKYSILIQVAGKAADFALDALCLQKRGGEPGMWEPREFAKRVIIPWHASIGAPLGTSGDPYVNNIFRRPRFDQEMKAARRSPVMFDLVKSILDDVQRSTSAMQVQEKLKLILAQLRRYMAGKSFEYPVPQRIGLVDTLNCLTTYLNESSGGTRLQAVAHGLVLALRAKGIHYDTIRARHVNAADAATQSAGDVECSIEGTNVFTIEVKDRVLTLAELEYSIEKARLANVYELLFFIHRPGGRIIAESDKATIDEIISSQFALGLNIYIEQAVEFLRFSCTLLGESGRKSLLQQVGQALGEQGADPRHRWAWSQAVRQIGGTARN</sequence>
<evidence type="ECO:0000313" key="2">
    <source>
        <dbReference type="Proteomes" id="UP000293398"/>
    </source>
</evidence>